<dbReference type="EMBL" id="MN740283">
    <property type="protein sequence ID" value="QHT97682.1"/>
    <property type="molecule type" value="Genomic_DNA"/>
</dbReference>
<feature type="domain" description="Protein kinase" evidence="4">
    <location>
        <begin position="16"/>
        <end position="304"/>
    </location>
</feature>
<dbReference type="InterPro" id="IPR036915">
    <property type="entry name" value="Cyclin-like_sf"/>
</dbReference>
<evidence type="ECO:0000256" key="1">
    <source>
        <dbReference type="ARBA" id="ARBA00006485"/>
    </source>
</evidence>
<dbReference type="CDD" id="cd00043">
    <property type="entry name" value="CYCLIN_SF"/>
    <property type="match status" value="1"/>
</dbReference>
<dbReference type="PANTHER" id="PTHR24056">
    <property type="entry name" value="CELL DIVISION PROTEIN KINASE"/>
    <property type="match status" value="1"/>
</dbReference>
<dbReference type="SMART" id="SM00220">
    <property type="entry name" value="S_TKc"/>
    <property type="match status" value="1"/>
</dbReference>
<dbReference type="InterPro" id="IPR006671">
    <property type="entry name" value="Cyclin_N"/>
</dbReference>
<dbReference type="GO" id="GO:0005634">
    <property type="term" value="C:nucleus"/>
    <property type="evidence" value="ECO:0007669"/>
    <property type="project" value="TreeGrafter"/>
</dbReference>
<dbReference type="SUPFAM" id="SSF47954">
    <property type="entry name" value="Cyclin-like"/>
    <property type="match status" value="1"/>
</dbReference>
<proteinExistence type="inferred from homology"/>
<sequence length="445" mass="49914">MATLCSLVSNDFLQGSTVVRKLGAGTYGSVYLVRTKTGQEYAVKYMGAGNGLPPEALLDVDALVRLRHDPDIIHLIGVCYDRTGIANIAIILEAMDSNLSAFIKTTPDQIRAEIFPRLFRSLARVASLLETLNISHFDIKPQNILVKGQGRSAQFKVTDFGLSRALYLSRRPPLHEVFTIWYRPPEFLVRRDRTSFNITAGDIWSIGLTLVEFVTGAPLFPGRNSYIVLERIYTQVFIVQNPSLKISFVDFLRRLQDGTITGRVEIVDPRIAPGLQTLLSRMLSLNPRDRPSGTEILSYFHLRIASDHLLTLLDVEAPRQIDSDSIDLLLQTASSLRLSRATQVVAIELFTRYLSMTSSSIDLPSYALAALWIAAKYNEDLVISVSQVGGPIVIEFERLLLQAVGYQIYNSNLTAVIQRIYQRNLDPATYLATHFANRLDDWFMT</sequence>
<accession>A0A6C0IX49</accession>
<dbReference type="Gene3D" id="1.10.472.10">
    <property type="entry name" value="Cyclin-like"/>
    <property type="match status" value="1"/>
</dbReference>
<dbReference type="Gene3D" id="1.10.510.10">
    <property type="entry name" value="Transferase(Phosphotransferase) domain 1"/>
    <property type="match status" value="1"/>
</dbReference>
<dbReference type="InterPro" id="IPR017441">
    <property type="entry name" value="Protein_kinase_ATP_BS"/>
</dbReference>
<evidence type="ECO:0000256" key="2">
    <source>
        <dbReference type="ARBA" id="ARBA00022741"/>
    </source>
</evidence>
<dbReference type="Pfam" id="PF00134">
    <property type="entry name" value="Cyclin_N"/>
    <property type="match status" value="1"/>
</dbReference>
<organism evidence="5">
    <name type="scientific">viral metagenome</name>
    <dbReference type="NCBI Taxonomy" id="1070528"/>
    <lineage>
        <taxon>unclassified sequences</taxon>
        <taxon>metagenomes</taxon>
        <taxon>organismal metagenomes</taxon>
    </lineage>
</organism>
<dbReference type="GO" id="GO:0005524">
    <property type="term" value="F:ATP binding"/>
    <property type="evidence" value="ECO:0007669"/>
    <property type="project" value="UniProtKB-KW"/>
</dbReference>
<reference evidence="5" key="1">
    <citation type="journal article" date="2020" name="Nature">
        <title>Giant virus diversity and host interactions through global metagenomics.</title>
        <authorList>
            <person name="Schulz F."/>
            <person name="Roux S."/>
            <person name="Paez-Espino D."/>
            <person name="Jungbluth S."/>
            <person name="Walsh D.A."/>
            <person name="Denef V.J."/>
            <person name="McMahon K.D."/>
            <person name="Konstantinidis K.T."/>
            <person name="Eloe-Fadrosh E.A."/>
            <person name="Kyrpides N.C."/>
            <person name="Woyke T."/>
        </authorList>
    </citation>
    <scope>NUCLEOTIDE SEQUENCE</scope>
    <source>
        <strain evidence="5">GVMAG-M-3300025572-1</strain>
    </source>
</reference>
<protein>
    <recommendedName>
        <fullName evidence="4">Protein kinase domain-containing protein</fullName>
    </recommendedName>
</protein>
<dbReference type="SUPFAM" id="SSF56112">
    <property type="entry name" value="Protein kinase-like (PK-like)"/>
    <property type="match status" value="1"/>
</dbReference>
<comment type="similarity">
    <text evidence="1">Belongs to the protein kinase superfamily. CMGC Ser/Thr protein kinase family. CDC2/CDKX subfamily.</text>
</comment>
<keyword evidence="2" id="KW-0547">Nucleotide-binding</keyword>
<dbReference type="Pfam" id="PF00069">
    <property type="entry name" value="Pkinase"/>
    <property type="match status" value="1"/>
</dbReference>
<dbReference type="PROSITE" id="PS00107">
    <property type="entry name" value="PROTEIN_KINASE_ATP"/>
    <property type="match status" value="1"/>
</dbReference>
<evidence type="ECO:0000313" key="5">
    <source>
        <dbReference type="EMBL" id="QHT97682.1"/>
    </source>
</evidence>
<dbReference type="PROSITE" id="PS00108">
    <property type="entry name" value="PROTEIN_KINASE_ST"/>
    <property type="match status" value="1"/>
</dbReference>
<dbReference type="InterPro" id="IPR008271">
    <property type="entry name" value="Ser/Thr_kinase_AS"/>
</dbReference>
<evidence type="ECO:0000259" key="4">
    <source>
        <dbReference type="PROSITE" id="PS50011"/>
    </source>
</evidence>
<dbReference type="AlphaFoldDB" id="A0A6C0IX49"/>
<keyword evidence="3" id="KW-0067">ATP-binding</keyword>
<dbReference type="InterPro" id="IPR050108">
    <property type="entry name" value="CDK"/>
</dbReference>
<dbReference type="GO" id="GO:0004674">
    <property type="term" value="F:protein serine/threonine kinase activity"/>
    <property type="evidence" value="ECO:0007669"/>
    <property type="project" value="TreeGrafter"/>
</dbReference>
<name>A0A6C0IX49_9ZZZZ</name>
<dbReference type="PROSITE" id="PS50011">
    <property type="entry name" value="PROTEIN_KINASE_DOM"/>
    <property type="match status" value="1"/>
</dbReference>
<dbReference type="InterPro" id="IPR000719">
    <property type="entry name" value="Prot_kinase_dom"/>
</dbReference>
<evidence type="ECO:0000256" key="3">
    <source>
        <dbReference type="ARBA" id="ARBA00022840"/>
    </source>
</evidence>
<dbReference type="Gene3D" id="3.30.200.20">
    <property type="entry name" value="Phosphorylase Kinase, domain 1"/>
    <property type="match status" value="1"/>
</dbReference>
<dbReference type="InterPro" id="IPR011009">
    <property type="entry name" value="Kinase-like_dom_sf"/>
</dbReference>